<evidence type="ECO:0000256" key="4">
    <source>
        <dbReference type="ARBA" id="ARBA00038652"/>
    </source>
</evidence>
<comment type="caution">
    <text evidence="6">The sequence shown here is derived from an EMBL/GenBank/DDBJ whole genome shotgun (WGS) entry which is preliminary data.</text>
</comment>
<evidence type="ECO:0000313" key="7">
    <source>
        <dbReference type="Proteomes" id="UP000621307"/>
    </source>
</evidence>
<feature type="domain" description="Type I restriction modification DNA specificity" evidence="5">
    <location>
        <begin position="215"/>
        <end position="393"/>
    </location>
</feature>
<dbReference type="PANTHER" id="PTHR43140">
    <property type="entry name" value="TYPE-1 RESTRICTION ENZYME ECOKI SPECIFICITY PROTEIN"/>
    <property type="match status" value="1"/>
</dbReference>
<evidence type="ECO:0000259" key="5">
    <source>
        <dbReference type="Pfam" id="PF01420"/>
    </source>
</evidence>
<dbReference type="Pfam" id="PF01420">
    <property type="entry name" value="Methylase_S"/>
    <property type="match status" value="2"/>
</dbReference>
<evidence type="ECO:0000256" key="1">
    <source>
        <dbReference type="ARBA" id="ARBA00010923"/>
    </source>
</evidence>
<gene>
    <name evidence="6" type="ORF">H6G14_27270</name>
</gene>
<dbReference type="InterPro" id="IPR044946">
    <property type="entry name" value="Restrct_endonuc_typeI_TRD_sf"/>
</dbReference>
<dbReference type="Proteomes" id="UP000621307">
    <property type="component" value="Unassembled WGS sequence"/>
</dbReference>
<comment type="similarity">
    <text evidence="1">Belongs to the type-I restriction system S methylase family.</text>
</comment>
<dbReference type="RefSeq" id="WP_190571441.1">
    <property type="nucleotide sequence ID" value="NZ_JACJQL010000071.1"/>
</dbReference>
<dbReference type="InterPro" id="IPR000055">
    <property type="entry name" value="Restrct_endonuc_typeI_TRD"/>
</dbReference>
<keyword evidence="6" id="KW-0255">Endonuclease</keyword>
<keyword evidence="6" id="KW-0540">Nuclease</keyword>
<dbReference type="PANTHER" id="PTHR43140:SF1">
    <property type="entry name" value="TYPE I RESTRICTION ENZYME ECOKI SPECIFICITY SUBUNIT"/>
    <property type="match status" value="1"/>
</dbReference>
<keyword evidence="2" id="KW-0680">Restriction system</keyword>
<accession>A0ABR8BLZ7</accession>
<dbReference type="InterPro" id="IPR051212">
    <property type="entry name" value="Type-I_RE_S_subunit"/>
</dbReference>
<evidence type="ECO:0000313" key="6">
    <source>
        <dbReference type="EMBL" id="MBD2254928.1"/>
    </source>
</evidence>
<feature type="domain" description="Type I restriction modification DNA specificity" evidence="5">
    <location>
        <begin position="10"/>
        <end position="165"/>
    </location>
</feature>
<name>A0ABR8BLZ7_9NOSO</name>
<proteinExistence type="inferred from homology"/>
<keyword evidence="7" id="KW-1185">Reference proteome</keyword>
<organism evidence="6 7">
    <name type="scientific">Nostoc parmelioides FACHB-3921</name>
    <dbReference type="NCBI Taxonomy" id="2692909"/>
    <lineage>
        <taxon>Bacteria</taxon>
        <taxon>Bacillati</taxon>
        <taxon>Cyanobacteriota</taxon>
        <taxon>Cyanophyceae</taxon>
        <taxon>Nostocales</taxon>
        <taxon>Nostocaceae</taxon>
        <taxon>Nostoc</taxon>
    </lineage>
</organism>
<protein>
    <submittedName>
        <fullName evidence="6">Restriction endonuclease subunit S</fullName>
    </submittedName>
</protein>
<comment type="subunit">
    <text evidence="4">The methyltransferase is composed of M and S polypeptides.</text>
</comment>
<keyword evidence="3" id="KW-0238">DNA-binding</keyword>
<dbReference type="GO" id="GO:0004519">
    <property type="term" value="F:endonuclease activity"/>
    <property type="evidence" value="ECO:0007669"/>
    <property type="project" value="UniProtKB-KW"/>
</dbReference>
<dbReference type="Gene3D" id="3.90.220.20">
    <property type="entry name" value="DNA methylase specificity domains"/>
    <property type="match status" value="2"/>
</dbReference>
<sequence length="411" mass="46792">MIQADTLKTGWKLVKFGDVVRLSKDRAANPEAEGIERYVGLEHIDPEDLRIRRWGLVAEGTTFTSKFRPGQVLFGKRRAYQRKVAVADFEGVCSGDIYVFESANPNVLLPELLPFICQTDRFFEYAVGTSAGSLSPRTNWTSLAKFKFALPPLQEQKRIVSLITASEDLVCNQRHFIKSANTLFQSLLLTNISGGIHPQEISTQIEITDLTLPFEWKLVNISELTTDTITKGATPSKEITEQDTGIPFIKVYNLTFDGTLNFTINPTYVTHEGHQQLERSIVLPGDILMNIVGPPLGKISRIPINFPESNINQAIVRYRPCNYELGIWLTWYLRSSWSQSWLYRRSKKTSGQRNLTLELCRNVPVPLPPNNVLEEIIQKMSKIEEVSLLIQKRLELTSELHHFIYKILLDN</sequence>
<reference evidence="6 7" key="1">
    <citation type="journal article" date="2020" name="ISME J.">
        <title>Comparative genomics reveals insights into cyanobacterial evolution and habitat adaptation.</title>
        <authorList>
            <person name="Chen M.Y."/>
            <person name="Teng W.K."/>
            <person name="Zhao L."/>
            <person name="Hu C.X."/>
            <person name="Zhou Y.K."/>
            <person name="Han B.P."/>
            <person name="Song L.R."/>
            <person name="Shu W.S."/>
        </authorList>
    </citation>
    <scope>NUCLEOTIDE SEQUENCE [LARGE SCALE GENOMIC DNA]</scope>
    <source>
        <strain evidence="6 7">FACHB-3921</strain>
    </source>
</reference>
<evidence type="ECO:0000256" key="3">
    <source>
        <dbReference type="ARBA" id="ARBA00023125"/>
    </source>
</evidence>
<dbReference type="SUPFAM" id="SSF116734">
    <property type="entry name" value="DNA methylase specificity domain"/>
    <property type="match status" value="2"/>
</dbReference>
<keyword evidence="6" id="KW-0378">Hydrolase</keyword>
<dbReference type="EMBL" id="JACJQL010000071">
    <property type="protein sequence ID" value="MBD2254928.1"/>
    <property type="molecule type" value="Genomic_DNA"/>
</dbReference>
<evidence type="ECO:0000256" key="2">
    <source>
        <dbReference type="ARBA" id="ARBA00022747"/>
    </source>
</evidence>